<dbReference type="EMBL" id="CM029050">
    <property type="protein sequence ID" value="KAG2567520.1"/>
    <property type="molecule type" value="Genomic_DNA"/>
</dbReference>
<keyword evidence="3" id="KW-1185">Reference proteome</keyword>
<dbReference type="AlphaFoldDB" id="A0A8T0Q0V0"/>
<evidence type="ECO:0000313" key="3">
    <source>
        <dbReference type="Proteomes" id="UP000823388"/>
    </source>
</evidence>
<name>A0A8T0Q0V0_PANVG</name>
<accession>A0A8T0Q0V0</accession>
<protein>
    <submittedName>
        <fullName evidence="2">Uncharacterized protein</fullName>
    </submittedName>
</protein>
<sequence>MASTTTSSRRVVASAPLRRPAAPRHLGDGAGAGGGGAALPIAEPQVRGRLHELPELRGRVQDGGLPVGACAGGTASSASATASGSARVGGPARAACLSCMHA</sequence>
<feature type="compositionally biased region" description="Low complexity" evidence="1">
    <location>
        <begin position="1"/>
        <end position="24"/>
    </location>
</feature>
<feature type="compositionally biased region" description="Gly residues" evidence="1">
    <location>
        <begin position="28"/>
        <end position="37"/>
    </location>
</feature>
<organism evidence="2 3">
    <name type="scientific">Panicum virgatum</name>
    <name type="common">Blackwell switchgrass</name>
    <dbReference type="NCBI Taxonomy" id="38727"/>
    <lineage>
        <taxon>Eukaryota</taxon>
        <taxon>Viridiplantae</taxon>
        <taxon>Streptophyta</taxon>
        <taxon>Embryophyta</taxon>
        <taxon>Tracheophyta</taxon>
        <taxon>Spermatophyta</taxon>
        <taxon>Magnoliopsida</taxon>
        <taxon>Liliopsida</taxon>
        <taxon>Poales</taxon>
        <taxon>Poaceae</taxon>
        <taxon>PACMAD clade</taxon>
        <taxon>Panicoideae</taxon>
        <taxon>Panicodae</taxon>
        <taxon>Paniceae</taxon>
        <taxon>Panicinae</taxon>
        <taxon>Panicum</taxon>
        <taxon>Panicum sect. Hiantes</taxon>
    </lineage>
</organism>
<dbReference type="Proteomes" id="UP000823388">
    <property type="component" value="Chromosome 7N"/>
</dbReference>
<comment type="caution">
    <text evidence="2">The sequence shown here is derived from an EMBL/GenBank/DDBJ whole genome shotgun (WGS) entry which is preliminary data.</text>
</comment>
<proteinExistence type="predicted"/>
<gene>
    <name evidence="2" type="ORF">PVAP13_7NG359216</name>
</gene>
<feature type="region of interest" description="Disordered" evidence="1">
    <location>
        <begin position="1"/>
        <end position="40"/>
    </location>
</feature>
<evidence type="ECO:0000313" key="2">
    <source>
        <dbReference type="EMBL" id="KAG2567520.1"/>
    </source>
</evidence>
<reference evidence="2" key="1">
    <citation type="submission" date="2020-05" db="EMBL/GenBank/DDBJ databases">
        <title>WGS assembly of Panicum virgatum.</title>
        <authorList>
            <person name="Lovell J.T."/>
            <person name="Jenkins J."/>
            <person name="Shu S."/>
            <person name="Juenger T.E."/>
            <person name="Schmutz J."/>
        </authorList>
    </citation>
    <scope>NUCLEOTIDE SEQUENCE</scope>
    <source>
        <strain evidence="2">AP13</strain>
    </source>
</reference>
<evidence type="ECO:0000256" key="1">
    <source>
        <dbReference type="SAM" id="MobiDB-lite"/>
    </source>
</evidence>